<dbReference type="FunFam" id="2.60.40.2310:FF:000001">
    <property type="entry name" value="Subtilisin-like protease SBT1.5"/>
    <property type="match status" value="1"/>
</dbReference>
<keyword evidence="2 9" id="KW-0645">Protease</keyword>
<dbReference type="EMBL" id="JABWDY010038070">
    <property type="protein sequence ID" value="KAF5179964.1"/>
    <property type="molecule type" value="Genomic_DNA"/>
</dbReference>
<evidence type="ECO:0000259" key="8">
    <source>
        <dbReference type="Pfam" id="PF17766"/>
    </source>
</evidence>
<keyword evidence="3" id="KW-0732">Signal</keyword>
<dbReference type="OrthoDB" id="681081at2759"/>
<dbReference type="GO" id="GO:0004252">
    <property type="term" value="F:serine-type endopeptidase activity"/>
    <property type="evidence" value="ECO:0007669"/>
    <property type="project" value="InterPro"/>
</dbReference>
<keyword evidence="5" id="KW-0720">Serine protease</keyword>
<dbReference type="Proteomes" id="UP000554482">
    <property type="component" value="Unassembled WGS sequence"/>
</dbReference>
<dbReference type="AlphaFoldDB" id="A0A7J6V4H5"/>
<dbReference type="GO" id="GO:0006508">
    <property type="term" value="P:proteolysis"/>
    <property type="evidence" value="ECO:0007669"/>
    <property type="project" value="UniProtKB-KW"/>
</dbReference>
<evidence type="ECO:0000256" key="3">
    <source>
        <dbReference type="ARBA" id="ARBA00022729"/>
    </source>
</evidence>
<comment type="similarity">
    <text evidence="1 6">Belongs to the peptidase S8 family.</text>
</comment>
<dbReference type="Gene3D" id="2.60.40.2310">
    <property type="match status" value="1"/>
</dbReference>
<reference evidence="9 10" key="1">
    <citation type="submission" date="2020-06" db="EMBL/GenBank/DDBJ databases">
        <title>Transcriptomic and genomic resources for Thalictrum thalictroides and T. hernandezii: Facilitating candidate gene discovery in an emerging model plant lineage.</title>
        <authorList>
            <person name="Arias T."/>
            <person name="Riano-Pachon D.M."/>
            <person name="Di Stilio V.S."/>
        </authorList>
    </citation>
    <scope>NUCLEOTIDE SEQUENCE [LARGE SCALE GENOMIC DNA]</scope>
    <source>
        <strain evidence="10">cv. WT478/WT964</strain>
        <tissue evidence="9">Leaves</tissue>
    </source>
</reference>
<proteinExistence type="inferred from homology"/>
<dbReference type="Pfam" id="PF17766">
    <property type="entry name" value="fn3_6"/>
    <property type="match status" value="1"/>
</dbReference>
<feature type="domain" description="Peptidase S8/S53" evidence="7">
    <location>
        <begin position="50"/>
        <end position="178"/>
    </location>
</feature>
<dbReference type="InterPro" id="IPR041469">
    <property type="entry name" value="Subtilisin-like_FN3"/>
</dbReference>
<evidence type="ECO:0000259" key="7">
    <source>
        <dbReference type="Pfam" id="PF00082"/>
    </source>
</evidence>
<keyword evidence="4" id="KW-0378">Hydrolase</keyword>
<protein>
    <submittedName>
        <fullName evidence="9">Subtilisin-like protease</fullName>
    </submittedName>
</protein>
<feature type="domain" description="Subtilisin-like protease fibronectin type-III" evidence="8">
    <location>
        <begin position="232"/>
        <end position="327"/>
    </location>
</feature>
<dbReference type="InterPro" id="IPR045051">
    <property type="entry name" value="SBT"/>
</dbReference>
<dbReference type="PROSITE" id="PS51892">
    <property type="entry name" value="SUBTILASE"/>
    <property type="match status" value="1"/>
</dbReference>
<evidence type="ECO:0000256" key="5">
    <source>
        <dbReference type="ARBA" id="ARBA00022825"/>
    </source>
</evidence>
<evidence type="ECO:0000256" key="6">
    <source>
        <dbReference type="PROSITE-ProRule" id="PRU01240"/>
    </source>
</evidence>
<evidence type="ECO:0000256" key="1">
    <source>
        <dbReference type="ARBA" id="ARBA00011073"/>
    </source>
</evidence>
<evidence type="ECO:0000256" key="2">
    <source>
        <dbReference type="ARBA" id="ARBA00022670"/>
    </source>
</evidence>
<keyword evidence="10" id="KW-1185">Reference proteome</keyword>
<dbReference type="InterPro" id="IPR000209">
    <property type="entry name" value="Peptidase_S8/S53_dom"/>
</dbReference>
<gene>
    <name evidence="9" type="ORF">FRX31_030450</name>
</gene>
<name>A0A7J6V4H5_THATH</name>
<comment type="caution">
    <text evidence="9">The sequence shown here is derived from an EMBL/GenBank/DDBJ whole genome shotgun (WGS) entry which is preliminary data.</text>
</comment>
<accession>A0A7J6V4H5</accession>
<evidence type="ECO:0000313" key="10">
    <source>
        <dbReference type="Proteomes" id="UP000554482"/>
    </source>
</evidence>
<dbReference type="InterPro" id="IPR023828">
    <property type="entry name" value="Peptidase_S8_Ser-AS"/>
</dbReference>
<dbReference type="Gene3D" id="3.40.50.200">
    <property type="entry name" value="Peptidase S8/S53 domain"/>
    <property type="match status" value="1"/>
</dbReference>
<evidence type="ECO:0000256" key="4">
    <source>
        <dbReference type="ARBA" id="ARBA00022801"/>
    </source>
</evidence>
<dbReference type="InterPro" id="IPR036852">
    <property type="entry name" value="Peptidase_S8/S53_dom_sf"/>
</dbReference>
<organism evidence="9 10">
    <name type="scientific">Thalictrum thalictroides</name>
    <name type="common">Rue-anemone</name>
    <name type="synonym">Anemone thalictroides</name>
    <dbReference type="NCBI Taxonomy" id="46969"/>
    <lineage>
        <taxon>Eukaryota</taxon>
        <taxon>Viridiplantae</taxon>
        <taxon>Streptophyta</taxon>
        <taxon>Embryophyta</taxon>
        <taxon>Tracheophyta</taxon>
        <taxon>Spermatophyta</taxon>
        <taxon>Magnoliopsida</taxon>
        <taxon>Ranunculales</taxon>
        <taxon>Ranunculaceae</taxon>
        <taxon>Thalictroideae</taxon>
        <taxon>Thalictrum</taxon>
    </lineage>
</organism>
<evidence type="ECO:0000313" key="9">
    <source>
        <dbReference type="EMBL" id="KAF5179964.1"/>
    </source>
</evidence>
<dbReference type="PANTHER" id="PTHR10795">
    <property type="entry name" value="PROPROTEIN CONVERTASE SUBTILISIN/KEXIN"/>
    <property type="match status" value="1"/>
</dbReference>
<dbReference type="SUPFAM" id="SSF52743">
    <property type="entry name" value="Subtilisin-like"/>
    <property type="match status" value="1"/>
</dbReference>
<dbReference type="Gene3D" id="3.50.30.30">
    <property type="match status" value="1"/>
</dbReference>
<comment type="caution">
    <text evidence="6">Lacks conserved residue(s) required for the propagation of feature annotation.</text>
</comment>
<sequence length="330" mass="35279">MECTNVLGELGAVGYISINSTCTNKNAGAATLAVISDTDHGQILTAYINSTEPMASITPPMTEETTPSVAKYSCRGPNPVTQEILKPDIIAPGTFIVAAVSKEMEGSDGRLYDVQSGTSMATPMVAGVVGLLKLLHPEWSPAMIKSAIMTTASTIDNMNQPLKDYDGKPASPFAMGAGIIQPNNAADPGLVYDLTVKDYLEFLCSQTNFTETQLASVYEKPFTCPKSYNLLNFNYPAITVPKLSDQVTLSRIVTNVGTPGLYKVNVTEPEGISVTVKPDSLLFKEVGEKQTFELTLKAKEVGGPKNYVFGRIVWKDGVHTVSSPLVVKGA</sequence>
<dbReference type="PROSITE" id="PS00138">
    <property type="entry name" value="SUBTILASE_SER"/>
    <property type="match status" value="1"/>
</dbReference>
<dbReference type="Pfam" id="PF00082">
    <property type="entry name" value="Peptidase_S8"/>
    <property type="match status" value="1"/>
</dbReference>